<evidence type="ECO:0000313" key="2">
    <source>
        <dbReference type="Proteomes" id="UP001345963"/>
    </source>
</evidence>
<protein>
    <submittedName>
        <fullName evidence="1">Uncharacterized protein</fullName>
    </submittedName>
</protein>
<dbReference type="Proteomes" id="UP001345963">
    <property type="component" value="Unassembled WGS sequence"/>
</dbReference>
<accession>A0ABU7B5F6</accession>
<comment type="caution">
    <text evidence="1">The sequence shown here is derived from an EMBL/GenBank/DDBJ whole genome shotgun (WGS) entry which is preliminary data.</text>
</comment>
<organism evidence="1 2">
    <name type="scientific">Ataeniobius toweri</name>
    <dbReference type="NCBI Taxonomy" id="208326"/>
    <lineage>
        <taxon>Eukaryota</taxon>
        <taxon>Metazoa</taxon>
        <taxon>Chordata</taxon>
        <taxon>Craniata</taxon>
        <taxon>Vertebrata</taxon>
        <taxon>Euteleostomi</taxon>
        <taxon>Actinopterygii</taxon>
        <taxon>Neopterygii</taxon>
        <taxon>Teleostei</taxon>
        <taxon>Neoteleostei</taxon>
        <taxon>Acanthomorphata</taxon>
        <taxon>Ovalentaria</taxon>
        <taxon>Atherinomorphae</taxon>
        <taxon>Cyprinodontiformes</taxon>
        <taxon>Goodeidae</taxon>
        <taxon>Ataeniobius</taxon>
    </lineage>
</organism>
<feature type="non-terminal residue" evidence="1">
    <location>
        <position position="101"/>
    </location>
</feature>
<name>A0ABU7B5F6_9TELE</name>
<proteinExistence type="predicted"/>
<sequence>MLAPLTPGLSSEPCSPSTSILLYSVTLLEFTHLQQAVGSSVSRSNPSTLHSQTYIVSPPGGYLLINFHEFLVPVSSKQIITINLLNLLLPPECFLHVGQCS</sequence>
<evidence type="ECO:0000313" key="1">
    <source>
        <dbReference type="EMBL" id="MED6245498.1"/>
    </source>
</evidence>
<keyword evidence="2" id="KW-1185">Reference proteome</keyword>
<reference evidence="1 2" key="1">
    <citation type="submission" date="2021-07" db="EMBL/GenBank/DDBJ databases">
        <authorList>
            <person name="Palmer J.M."/>
        </authorList>
    </citation>
    <scope>NUCLEOTIDE SEQUENCE [LARGE SCALE GENOMIC DNA]</scope>
    <source>
        <strain evidence="1 2">AT_MEX2019</strain>
        <tissue evidence="1">Muscle</tissue>
    </source>
</reference>
<dbReference type="EMBL" id="JAHUTI010040772">
    <property type="protein sequence ID" value="MED6245498.1"/>
    <property type="molecule type" value="Genomic_DNA"/>
</dbReference>
<gene>
    <name evidence="1" type="ORF">ATANTOWER_004024</name>
</gene>